<dbReference type="Proteomes" id="UP000050741">
    <property type="component" value="Unassembled WGS sequence"/>
</dbReference>
<reference evidence="2" key="1">
    <citation type="submission" date="2014-05" db="EMBL/GenBank/DDBJ databases">
        <title>The genome and life-stage specific transcriptomes of Globodera pallida elucidate key aspects of plant parasitism by a cyst nematode.</title>
        <authorList>
            <person name="Cotton J.A."/>
            <person name="Lilley C.J."/>
            <person name="Jones L.M."/>
            <person name="Kikuchi T."/>
            <person name="Reid A.J."/>
            <person name="Thorpe P."/>
            <person name="Tsai I.J."/>
            <person name="Beasley H."/>
            <person name="Blok V."/>
            <person name="Cock P.J.A."/>
            <person name="Van den Akker S.E."/>
            <person name="Holroyd N."/>
            <person name="Hunt M."/>
            <person name="Mantelin S."/>
            <person name="Naghra H."/>
            <person name="Pain A."/>
            <person name="Palomares-Rius J.E."/>
            <person name="Zarowiecki M."/>
            <person name="Berriman M."/>
            <person name="Jones J.T."/>
            <person name="Urwin P.E."/>
        </authorList>
    </citation>
    <scope>NUCLEOTIDE SEQUENCE [LARGE SCALE GENOMIC DNA]</scope>
    <source>
        <strain evidence="2">Lindley</strain>
    </source>
</reference>
<name>A0A183C6F9_GLOPA</name>
<evidence type="ECO:0000313" key="3">
    <source>
        <dbReference type="WBParaSite" id="GPLIN_000845500"/>
    </source>
</evidence>
<organism evidence="2 3">
    <name type="scientific">Globodera pallida</name>
    <name type="common">Potato cyst nematode worm</name>
    <name type="synonym">Heterodera pallida</name>
    <dbReference type="NCBI Taxonomy" id="36090"/>
    <lineage>
        <taxon>Eukaryota</taxon>
        <taxon>Metazoa</taxon>
        <taxon>Ecdysozoa</taxon>
        <taxon>Nematoda</taxon>
        <taxon>Chromadorea</taxon>
        <taxon>Rhabditida</taxon>
        <taxon>Tylenchina</taxon>
        <taxon>Tylenchomorpha</taxon>
        <taxon>Tylenchoidea</taxon>
        <taxon>Heteroderidae</taxon>
        <taxon>Heteroderinae</taxon>
        <taxon>Globodera</taxon>
    </lineage>
</organism>
<sequence length="443" mass="50970">MITATLFGADILERIEFHQPLTMALEHVDDGRLANIGKLLRINLTAEEVNQLQIKNYVKFLNFDTDETESKKTHLLLDLLAFYQCANYLKQNFELMELWMDAAGALKDGTEADKQREAYNTLTHKVAQMYFGEDKIWQNDDGKTEGQKTENGTKKWEKTLNKLHLDILDTLLIDRQEFGESLGDIYLNSERMNQIISSDTKVFVNLLKKSRNTPNLACLEQNNGEEQQKKGGEAPEEEINEEDVDIHLLMVSYKNLLLLERPCNAMAKERMTVDSALFVHKTELRRLLNLVGTMKDGQKPNLKRAAVQIEVEAARADFFARPTATEEKLKSICRIKAFSDIIVHNGTLNESPQWRDELKKIIGIFYLFENDETSGRKLLDPADCEHPQFVNAILAELNKSPMVEMIHIFTIVSLTQSVRDFAEFVVRNAYSLPKTRFYSYFFI</sequence>
<dbReference type="AlphaFoldDB" id="A0A183C6F9"/>
<evidence type="ECO:0000313" key="2">
    <source>
        <dbReference type="Proteomes" id="UP000050741"/>
    </source>
</evidence>
<dbReference type="WBParaSite" id="GPLIN_000845500">
    <property type="protein sequence ID" value="GPLIN_000845500"/>
    <property type="gene ID" value="GPLIN_000845500"/>
</dbReference>
<proteinExistence type="predicted"/>
<accession>A0A183C6F9</accession>
<feature type="region of interest" description="Disordered" evidence="1">
    <location>
        <begin position="219"/>
        <end position="238"/>
    </location>
</feature>
<keyword evidence="2" id="KW-1185">Reference proteome</keyword>
<evidence type="ECO:0000256" key="1">
    <source>
        <dbReference type="SAM" id="MobiDB-lite"/>
    </source>
</evidence>
<reference evidence="3" key="2">
    <citation type="submission" date="2016-06" db="UniProtKB">
        <authorList>
            <consortium name="WormBaseParasite"/>
        </authorList>
    </citation>
    <scope>IDENTIFICATION</scope>
</reference>
<protein>
    <submittedName>
        <fullName evidence="3">RYDR_ITPR domain-containing protein</fullName>
    </submittedName>
</protein>